<keyword evidence="5" id="KW-0479">Metal-binding</keyword>
<comment type="caution">
    <text evidence="9">The sequence shown here is derived from an EMBL/GenBank/DDBJ whole genome shotgun (WGS) entry which is preliminary data.</text>
</comment>
<keyword evidence="6" id="KW-0378">Hydrolase</keyword>
<dbReference type="InterPro" id="IPR017850">
    <property type="entry name" value="Alkaline_phosphatase_core_sf"/>
</dbReference>
<dbReference type="GO" id="GO:0004065">
    <property type="term" value="F:arylsulfatase activity"/>
    <property type="evidence" value="ECO:0007669"/>
    <property type="project" value="TreeGrafter"/>
</dbReference>
<feature type="domain" description="Sulfatase N-terminal" evidence="8">
    <location>
        <begin position="5"/>
        <end position="461"/>
    </location>
</feature>
<comment type="subcellular location">
    <subcellularLocation>
        <location evidence="2">Cytoplasm</location>
    </subcellularLocation>
</comment>
<evidence type="ECO:0000256" key="4">
    <source>
        <dbReference type="ARBA" id="ARBA00022490"/>
    </source>
</evidence>
<gene>
    <name evidence="9" type="ORF">ARAM_004421</name>
</gene>
<evidence type="ECO:0000256" key="3">
    <source>
        <dbReference type="ARBA" id="ARBA00008779"/>
    </source>
</evidence>
<dbReference type="Gene3D" id="3.30.1120.10">
    <property type="match status" value="1"/>
</dbReference>
<evidence type="ECO:0000256" key="6">
    <source>
        <dbReference type="ARBA" id="ARBA00022801"/>
    </source>
</evidence>
<protein>
    <recommendedName>
        <fullName evidence="8">Sulfatase N-terminal domain-containing protein</fullName>
    </recommendedName>
</protein>
<dbReference type="Gene3D" id="3.40.720.10">
    <property type="entry name" value="Alkaline Phosphatase, subunit A"/>
    <property type="match status" value="1"/>
</dbReference>
<accession>A0A0F8U7P4</accession>
<comment type="cofactor">
    <cofactor evidence="1">
        <name>Ca(2+)</name>
        <dbReference type="ChEBI" id="CHEBI:29108"/>
    </cofactor>
</comment>
<dbReference type="OrthoDB" id="103349at2759"/>
<dbReference type="Pfam" id="PF00884">
    <property type="entry name" value="Sulfatase"/>
    <property type="match status" value="1"/>
</dbReference>
<dbReference type="SUPFAM" id="SSF53649">
    <property type="entry name" value="Alkaline phosphatase-like"/>
    <property type="match status" value="1"/>
</dbReference>
<evidence type="ECO:0000313" key="9">
    <source>
        <dbReference type="EMBL" id="KKK15613.1"/>
    </source>
</evidence>
<name>A0A0F8U7P4_9EURO</name>
<reference evidence="9 10" key="1">
    <citation type="submission" date="2015-02" db="EMBL/GenBank/DDBJ databases">
        <title>Draft Genome Sequences of Two Closely-Related Aflatoxigenic Aspergillus Species Obtained from the Cote d'Ivoire.</title>
        <authorList>
            <person name="Moore G.G."/>
            <person name="Beltz S.B."/>
            <person name="Mack B.M."/>
        </authorList>
    </citation>
    <scope>NUCLEOTIDE SEQUENCE [LARGE SCALE GENOMIC DNA]</scope>
    <source>
        <strain evidence="9 10">SRRC1468</strain>
    </source>
</reference>
<dbReference type="PANTHER" id="PTHR42693">
    <property type="entry name" value="ARYLSULFATASE FAMILY MEMBER"/>
    <property type="match status" value="1"/>
</dbReference>
<dbReference type="InterPro" id="IPR050738">
    <property type="entry name" value="Sulfatase"/>
</dbReference>
<organism evidence="9 10">
    <name type="scientific">Aspergillus rambellii</name>
    <dbReference type="NCBI Taxonomy" id="308745"/>
    <lineage>
        <taxon>Eukaryota</taxon>
        <taxon>Fungi</taxon>
        <taxon>Dikarya</taxon>
        <taxon>Ascomycota</taxon>
        <taxon>Pezizomycotina</taxon>
        <taxon>Eurotiomycetes</taxon>
        <taxon>Eurotiomycetidae</taxon>
        <taxon>Eurotiales</taxon>
        <taxon>Aspergillaceae</taxon>
        <taxon>Aspergillus</taxon>
        <taxon>Aspergillus subgen. Nidulantes</taxon>
    </lineage>
</organism>
<evidence type="ECO:0000259" key="8">
    <source>
        <dbReference type="Pfam" id="PF00884"/>
    </source>
</evidence>
<dbReference type="PANTHER" id="PTHR42693:SF46">
    <property type="entry name" value="PUTATIVE (AFU_ORTHOLOGUE AFUA_5G12940)-RELATED"/>
    <property type="match status" value="1"/>
</dbReference>
<dbReference type="STRING" id="308745.A0A0F8U7P4"/>
<evidence type="ECO:0000256" key="1">
    <source>
        <dbReference type="ARBA" id="ARBA00001913"/>
    </source>
</evidence>
<dbReference type="FunFam" id="3.40.720.10:FF:000044">
    <property type="entry name" value="Arylsulfatase"/>
    <property type="match status" value="1"/>
</dbReference>
<dbReference type="AlphaFoldDB" id="A0A0F8U7P4"/>
<keyword evidence="4" id="KW-0963">Cytoplasm</keyword>
<keyword evidence="10" id="KW-1185">Reference proteome</keyword>
<dbReference type="PROSITE" id="PS00149">
    <property type="entry name" value="SULFATASE_2"/>
    <property type="match status" value="1"/>
</dbReference>
<evidence type="ECO:0000256" key="5">
    <source>
        <dbReference type="ARBA" id="ARBA00022723"/>
    </source>
</evidence>
<evidence type="ECO:0000313" key="10">
    <source>
        <dbReference type="Proteomes" id="UP000034291"/>
    </source>
</evidence>
<dbReference type="InterPro" id="IPR024607">
    <property type="entry name" value="Sulfatase_CS"/>
</dbReference>
<dbReference type="GO" id="GO:0005737">
    <property type="term" value="C:cytoplasm"/>
    <property type="evidence" value="ECO:0007669"/>
    <property type="project" value="UniProtKB-SubCell"/>
</dbReference>
<dbReference type="EMBL" id="JZBS01003232">
    <property type="protein sequence ID" value="KKK15613.1"/>
    <property type="molecule type" value="Genomic_DNA"/>
</dbReference>
<evidence type="ECO:0000256" key="7">
    <source>
        <dbReference type="ARBA" id="ARBA00022837"/>
    </source>
</evidence>
<dbReference type="InterPro" id="IPR000917">
    <property type="entry name" value="Sulfatase_N"/>
</dbReference>
<dbReference type="Proteomes" id="UP000034291">
    <property type="component" value="Unassembled WGS sequence"/>
</dbReference>
<evidence type="ECO:0000256" key="2">
    <source>
        <dbReference type="ARBA" id="ARBA00004496"/>
    </source>
</evidence>
<comment type="similarity">
    <text evidence="3">Belongs to the sulfatase family.</text>
</comment>
<dbReference type="GO" id="GO:0046872">
    <property type="term" value="F:metal ion binding"/>
    <property type="evidence" value="ECO:0007669"/>
    <property type="project" value="UniProtKB-KW"/>
</dbReference>
<keyword evidence="7" id="KW-0106">Calcium</keyword>
<sequence>MAKRPNFLVIVADDLGFSDIGCFGSEIHTPNIDRLAQQGVRFTDFHAAAACSYVLTLETPTRAMIMTGTDHHIAGLGNLIEWTNISGQNGPKGSSTDTAPQRGMPGYEGYLNERVVALPEILRDAGYHTLMSGKWHLGLTPERSPHKRGFDRSLAHLPACSNHYAFEPQLQDHDETPTFLEASCIALHMEDDKYIRKLPDGWYSSDGYGEQMRAYLADWHKNKQATGEEKPFFAYLPFTAPHWPLQAPREYIDHYRGVYDDGPDALRLTRLERLKALGMVRADVEPHPVVVDEGEGNNKPWETLTPDEKKLSCRAMEVFAGMVECIDANVGKVVDYLASIDELDNTFVCFMSDNGAEGAAYEAYPLVQSGVIPHLLKYYDNSLENLGNGDSFIWYGPRWAQAATAPSRLYKAYTTEGGVRVPFLARFPASFAGPNATGGAITHQFATVMDLAPSILDMAGATHPAPTYRGREVVSMRGKSFYPWARGEAERIHAKDFIQGWETCGRAALRFGDWKIVYIPKPKGPERWQLYNLAEDPGEVHDLSEKNPERLEQLLKLWDQYVVETGVIPLNPDLGEFLEATEAQMPENAWMEYDYWKKGARDEPEKYMRNPPRFQRVVKQF</sequence>
<dbReference type="CDD" id="cd16025">
    <property type="entry name" value="PAS_like"/>
    <property type="match status" value="1"/>
</dbReference>
<dbReference type="FunFam" id="3.30.1120.10:FF:000005">
    <property type="entry name" value="Arylsulfatase A"/>
    <property type="match status" value="1"/>
</dbReference>
<proteinExistence type="inferred from homology"/>